<dbReference type="PRINTS" id="PR01006">
    <property type="entry name" value="FLGHOOKFLIE"/>
</dbReference>
<evidence type="ECO:0000313" key="7">
    <source>
        <dbReference type="EMBL" id="ASV65959.1"/>
    </source>
</evidence>
<keyword evidence="7" id="KW-0969">Cilium</keyword>
<sequence>MNINSFSPVVHTNSPNNAQNVKEITPSDAHNSFASALKNAIGSVNERQIASDEMTTKLATGQDVDLHDVMITAQKASVSMSLTLEVRNKAVEAYQEMMRMQV</sequence>
<evidence type="ECO:0000256" key="2">
    <source>
        <dbReference type="ARBA" id="ARBA00009272"/>
    </source>
</evidence>
<dbReference type="EMBL" id="CP022983">
    <property type="protein sequence ID" value="ASV65959.1"/>
    <property type="molecule type" value="Genomic_DNA"/>
</dbReference>
<keyword evidence="8" id="KW-1185">Reference proteome</keyword>
<gene>
    <name evidence="4" type="primary">fliE</name>
    <name evidence="7" type="ORF">CKF48_00625</name>
</gene>
<dbReference type="NCBIfam" id="TIGR00205">
    <property type="entry name" value="fliE"/>
    <property type="match status" value="1"/>
</dbReference>
<organism evidence="7 8">
    <name type="scientific">Cytobacillus kochii</name>
    <dbReference type="NCBI Taxonomy" id="859143"/>
    <lineage>
        <taxon>Bacteria</taxon>
        <taxon>Bacillati</taxon>
        <taxon>Bacillota</taxon>
        <taxon>Bacilli</taxon>
        <taxon>Bacillales</taxon>
        <taxon>Bacillaceae</taxon>
        <taxon>Cytobacillus</taxon>
    </lineage>
</organism>
<dbReference type="GO" id="GO:0071973">
    <property type="term" value="P:bacterial-type flagellum-dependent cell motility"/>
    <property type="evidence" value="ECO:0007669"/>
    <property type="project" value="InterPro"/>
</dbReference>
<evidence type="ECO:0000313" key="8">
    <source>
        <dbReference type="Proteomes" id="UP000215137"/>
    </source>
</evidence>
<dbReference type="Proteomes" id="UP000215137">
    <property type="component" value="Chromosome"/>
</dbReference>
<evidence type="ECO:0000256" key="1">
    <source>
        <dbReference type="ARBA" id="ARBA00004117"/>
    </source>
</evidence>
<feature type="region of interest" description="Disordered" evidence="6">
    <location>
        <begin position="1"/>
        <end position="20"/>
    </location>
</feature>
<evidence type="ECO:0000256" key="3">
    <source>
        <dbReference type="ARBA" id="ARBA00023143"/>
    </source>
</evidence>
<dbReference type="GO" id="GO:0009425">
    <property type="term" value="C:bacterial-type flagellum basal body"/>
    <property type="evidence" value="ECO:0007669"/>
    <property type="project" value="UniProtKB-SubCell"/>
</dbReference>
<dbReference type="RefSeq" id="WP_095369534.1">
    <property type="nucleotide sequence ID" value="NZ_CP022983.1"/>
</dbReference>
<dbReference type="PANTHER" id="PTHR34653">
    <property type="match status" value="1"/>
</dbReference>
<dbReference type="KEGG" id="bko:CKF48_00625"/>
<keyword evidence="3 4" id="KW-0975">Bacterial flagellum</keyword>
<accession>A0A248TCT3</accession>
<evidence type="ECO:0000256" key="4">
    <source>
        <dbReference type="HAMAP-Rule" id="MF_00724"/>
    </source>
</evidence>
<name>A0A248TCT3_9BACI</name>
<evidence type="ECO:0000256" key="5">
    <source>
        <dbReference type="NCBIfam" id="TIGR00205"/>
    </source>
</evidence>
<dbReference type="AlphaFoldDB" id="A0A248TCT3"/>
<dbReference type="OrthoDB" id="9812413at2"/>
<reference evidence="7 8" key="1">
    <citation type="submission" date="2017-08" db="EMBL/GenBank/DDBJ databases">
        <title>Complete Genome Sequence of Bacillus kochii Oregon-R-modENCODE STRAIN BDGP4, isolated from Drosophila melanogaster gut.</title>
        <authorList>
            <person name="Wan K.H."/>
            <person name="Yu C."/>
            <person name="Park S."/>
            <person name="Hammonds A.S."/>
            <person name="Booth B.W."/>
            <person name="Celniker S.E."/>
        </authorList>
    </citation>
    <scope>NUCLEOTIDE SEQUENCE [LARGE SCALE GENOMIC DNA]</scope>
    <source>
        <strain evidence="7 8">BDGP4</strain>
    </source>
</reference>
<comment type="subcellular location">
    <subcellularLocation>
        <location evidence="1 4">Bacterial flagellum basal body</location>
    </subcellularLocation>
</comment>
<keyword evidence="7" id="KW-0282">Flagellum</keyword>
<evidence type="ECO:0000256" key="6">
    <source>
        <dbReference type="SAM" id="MobiDB-lite"/>
    </source>
</evidence>
<dbReference type="GO" id="GO:0003774">
    <property type="term" value="F:cytoskeletal motor activity"/>
    <property type="evidence" value="ECO:0007669"/>
    <property type="project" value="InterPro"/>
</dbReference>
<dbReference type="HAMAP" id="MF_00724">
    <property type="entry name" value="FliE"/>
    <property type="match status" value="1"/>
</dbReference>
<proteinExistence type="inferred from homology"/>
<protein>
    <recommendedName>
        <fullName evidence="4 5">Flagellar hook-basal body complex protein FliE</fullName>
    </recommendedName>
</protein>
<comment type="similarity">
    <text evidence="2 4">Belongs to the FliE family.</text>
</comment>
<keyword evidence="7" id="KW-0966">Cell projection</keyword>
<dbReference type="InterPro" id="IPR001624">
    <property type="entry name" value="FliE"/>
</dbReference>
<dbReference type="PANTHER" id="PTHR34653:SF1">
    <property type="entry name" value="FLAGELLAR HOOK-BASAL BODY COMPLEX PROTEIN FLIE"/>
    <property type="match status" value="1"/>
</dbReference>
<dbReference type="Pfam" id="PF02049">
    <property type="entry name" value="FliE"/>
    <property type="match status" value="1"/>
</dbReference>
<dbReference type="GO" id="GO:0005198">
    <property type="term" value="F:structural molecule activity"/>
    <property type="evidence" value="ECO:0007669"/>
    <property type="project" value="UniProtKB-UniRule"/>
</dbReference>